<dbReference type="Proteomes" id="UP001152803">
    <property type="component" value="Unassembled WGS sequence"/>
</dbReference>
<name>A0A9Q1CZZ5_CONCO</name>
<dbReference type="PROSITE" id="PS50065">
    <property type="entry name" value="HMG_COA_REDUCTASE_4"/>
    <property type="match status" value="1"/>
</dbReference>
<accession>A0A9Q1CZZ5</accession>
<dbReference type="Gene3D" id="3.40.50.300">
    <property type="entry name" value="P-loop containing nucleotide triphosphate hydrolases"/>
    <property type="match status" value="1"/>
</dbReference>
<reference evidence="6" key="1">
    <citation type="journal article" date="2023" name="Science">
        <title>Genome structures resolve the early diversification of teleost fishes.</title>
        <authorList>
            <person name="Parey E."/>
            <person name="Louis A."/>
            <person name="Montfort J."/>
            <person name="Bouchez O."/>
            <person name="Roques C."/>
            <person name="Iampietro C."/>
            <person name="Lluch J."/>
            <person name="Castinel A."/>
            <person name="Donnadieu C."/>
            <person name="Desvignes T."/>
            <person name="Floi Bucao C."/>
            <person name="Jouanno E."/>
            <person name="Wen M."/>
            <person name="Mejri S."/>
            <person name="Dirks R."/>
            <person name="Jansen H."/>
            <person name="Henkel C."/>
            <person name="Chen W.J."/>
            <person name="Zahm M."/>
            <person name="Cabau C."/>
            <person name="Klopp C."/>
            <person name="Thompson A.W."/>
            <person name="Robinson-Rechavi M."/>
            <person name="Braasch I."/>
            <person name="Lecointre G."/>
            <person name="Bobe J."/>
            <person name="Postlethwait J.H."/>
            <person name="Berthelot C."/>
            <person name="Roest Crollius H."/>
            <person name="Guiguen Y."/>
        </authorList>
    </citation>
    <scope>NUCLEOTIDE SEQUENCE</scope>
    <source>
        <strain evidence="6">Concon-B</strain>
    </source>
</reference>
<evidence type="ECO:0000256" key="3">
    <source>
        <dbReference type="ARBA" id="ARBA00023134"/>
    </source>
</evidence>
<comment type="similarity">
    <text evidence="1">Belongs to the TRAFAC class TrmE-Era-EngA-EngB-Septin-like GTPase superfamily. AIG1/Toc34/Toc159-like paraseptin GTPase family. IAN subfamily.</text>
</comment>
<feature type="compositionally biased region" description="Acidic residues" evidence="4">
    <location>
        <begin position="264"/>
        <end position="273"/>
    </location>
</feature>
<feature type="domain" description="AIG1-type G" evidence="5">
    <location>
        <begin position="40"/>
        <end position="246"/>
    </location>
</feature>
<evidence type="ECO:0000313" key="6">
    <source>
        <dbReference type="EMBL" id="KAJ8254325.1"/>
    </source>
</evidence>
<dbReference type="OrthoDB" id="8954335at2759"/>
<feature type="region of interest" description="Disordered" evidence="4">
    <location>
        <begin position="308"/>
        <end position="331"/>
    </location>
</feature>
<evidence type="ECO:0000256" key="4">
    <source>
        <dbReference type="SAM" id="MobiDB-lite"/>
    </source>
</evidence>
<sequence length="640" mass="64765">MACVAESGGRRAQDMRPGEDGSARSEESEEGKGWDDPCGIPELRLVLIGKTGTGKSASGNTILGRTHFVSQLSASSVTRVCEQASVERPGAEGGKRLTVVDMPGFGDTRLGVEQIRAEIARCVVLTAPGPHAFLLVVQLGRFTEYEARVAGEMAQIFGEGALLNHTLVLFTRGDELEGRSIEEYLGPTAPEELRSLLDRCGGRYHVLNNRAPADREQVQGLLEKVEGMLEVRGGAFYTCDMFREAEEAIRDEQERIMTERGAGEGEEEEEEEAGAAAEANLSKRRKCDLEDAGGEIGGAQWRAGVRKRDLEGRRDVPGPDEERGDPRSSLRARGLDWGERWRRRRGGDGRVVSRRQAFRSALGRFRREAVLSEKVLAKVKILVAAGATGMALGAAFGAAAPLAAAAGASVVGNALGLAAGQLAGASVAGGVGVGVGKAVGAIVAAAAGKTAVALGAATGGVLGGSVGALAGAEADSPAQAAVEALGQVGLIGATAVGVAAGVGGAMGAGVVLGAVLEGTAAGTAALAGGEGLAGPLAVAAPQAVATGGSVSGALQTAGAAVADGAVTQTALATSGGVAGALETAGATARIMTAVAEIGRAAAGIALAGGLVVKVVKEKIRSGSSDSGYTERRSYEIYWNK</sequence>
<feature type="compositionally biased region" description="Basic and acidic residues" evidence="4">
    <location>
        <begin position="8"/>
        <end position="35"/>
    </location>
</feature>
<gene>
    <name evidence="6" type="ORF">COCON_G00209370</name>
</gene>
<dbReference type="PANTHER" id="PTHR10903:SF170">
    <property type="entry name" value="GTPASE IMAP FAMILY MEMBER 7"/>
    <property type="match status" value="1"/>
</dbReference>
<dbReference type="FunFam" id="3.40.50.300:FF:000366">
    <property type="entry name" value="GTPase, IMAP family member 2"/>
    <property type="match status" value="1"/>
</dbReference>
<dbReference type="EMBL" id="JAFJMO010000016">
    <property type="protein sequence ID" value="KAJ8254325.1"/>
    <property type="molecule type" value="Genomic_DNA"/>
</dbReference>
<dbReference type="AlphaFoldDB" id="A0A9Q1CZZ5"/>
<proteinExistence type="inferred from homology"/>
<feature type="region of interest" description="Disordered" evidence="4">
    <location>
        <begin position="259"/>
        <end position="280"/>
    </location>
</feature>
<dbReference type="PANTHER" id="PTHR10903">
    <property type="entry name" value="GTPASE, IMAP FAMILY MEMBER-RELATED"/>
    <property type="match status" value="1"/>
</dbReference>
<dbReference type="InterPro" id="IPR002202">
    <property type="entry name" value="HMG_CoA_Rdtase"/>
</dbReference>
<dbReference type="PROSITE" id="PS51720">
    <property type="entry name" value="G_AIG1"/>
    <property type="match status" value="1"/>
</dbReference>
<protein>
    <recommendedName>
        <fullName evidence="5">AIG1-type G domain-containing protein</fullName>
    </recommendedName>
</protein>
<dbReference type="Pfam" id="PF04548">
    <property type="entry name" value="AIG1"/>
    <property type="match status" value="1"/>
</dbReference>
<evidence type="ECO:0000256" key="1">
    <source>
        <dbReference type="ARBA" id="ARBA00008535"/>
    </source>
</evidence>
<dbReference type="GO" id="GO:0005525">
    <property type="term" value="F:GTP binding"/>
    <property type="evidence" value="ECO:0007669"/>
    <property type="project" value="UniProtKB-KW"/>
</dbReference>
<organism evidence="6 7">
    <name type="scientific">Conger conger</name>
    <name type="common">Conger eel</name>
    <name type="synonym">Muraena conger</name>
    <dbReference type="NCBI Taxonomy" id="82655"/>
    <lineage>
        <taxon>Eukaryota</taxon>
        <taxon>Metazoa</taxon>
        <taxon>Chordata</taxon>
        <taxon>Craniata</taxon>
        <taxon>Vertebrata</taxon>
        <taxon>Euteleostomi</taxon>
        <taxon>Actinopterygii</taxon>
        <taxon>Neopterygii</taxon>
        <taxon>Teleostei</taxon>
        <taxon>Anguilliformes</taxon>
        <taxon>Congridae</taxon>
        <taxon>Conger</taxon>
    </lineage>
</organism>
<evidence type="ECO:0000256" key="2">
    <source>
        <dbReference type="ARBA" id="ARBA00022741"/>
    </source>
</evidence>
<dbReference type="InterPro" id="IPR027417">
    <property type="entry name" value="P-loop_NTPase"/>
</dbReference>
<evidence type="ECO:0000313" key="7">
    <source>
        <dbReference type="Proteomes" id="UP001152803"/>
    </source>
</evidence>
<keyword evidence="3" id="KW-0342">GTP-binding</keyword>
<keyword evidence="7" id="KW-1185">Reference proteome</keyword>
<dbReference type="GO" id="GO:0015936">
    <property type="term" value="P:coenzyme A metabolic process"/>
    <property type="evidence" value="ECO:0007669"/>
    <property type="project" value="InterPro"/>
</dbReference>
<feature type="region of interest" description="Disordered" evidence="4">
    <location>
        <begin position="1"/>
        <end position="37"/>
    </location>
</feature>
<dbReference type="InterPro" id="IPR006703">
    <property type="entry name" value="G_AIG1"/>
</dbReference>
<comment type="caution">
    <text evidence="6">The sequence shown here is derived from an EMBL/GenBank/DDBJ whole genome shotgun (WGS) entry which is preliminary data.</text>
</comment>
<dbReference type="CDD" id="cd01852">
    <property type="entry name" value="AIG1"/>
    <property type="match status" value="1"/>
</dbReference>
<dbReference type="SUPFAM" id="SSF52540">
    <property type="entry name" value="P-loop containing nucleoside triphosphate hydrolases"/>
    <property type="match status" value="1"/>
</dbReference>
<dbReference type="GO" id="GO:0004420">
    <property type="term" value="F:hydroxymethylglutaryl-CoA reductase (NADPH) activity"/>
    <property type="evidence" value="ECO:0007669"/>
    <property type="project" value="InterPro"/>
</dbReference>
<keyword evidence="2" id="KW-0547">Nucleotide-binding</keyword>
<evidence type="ECO:0000259" key="5">
    <source>
        <dbReference type="PROSITE" id="PS51720"/>
    </source>
</evidence>
<dbReference type="InterPro" id="IPR045058">
    <property type="entry name" value="GIMA/IAN/Toc"/>
</dbReference>